<dbReference type="PROSITE" id="PS50113">
    <property type="entry name" value="PAC"/>
    <property type="match status" value="1"/>
</dbReference>
<name>A0A1I0H8A8_9BACT</name>
<dbReference type="InterPro" id="IPR000700">
    <property type="entry name" value="PAS-assoc_C"/>
</dbReference>
<reference evidence="10" key="1">
    <citation type="submission" date="2016-10" db="EMBL/GenBank/DDBJ databases">
        <authorList>
            <person name="Varghese N."/>
            <person name="Submissions S."/>
        </authorList>
    </citation>
    <scope>NUCLEOTIDE SEQUENCE [LARGE SCALE GENOMIC DNA]</scope>
    <source>
        <strain evidence="10">DSM 16858</strain>
    </source>
</reference>
<feature type="domain" description="PAS" evidence="7">
    <location>
        <begin position="321"/>
        <end position="393"/>
    </location>
</feature>
<dbReference type="PANTHER" id="PTHR43304:SF1">
    <property type="entry name" value="PAC DOMAIN-CONTAINING PROTEIN"/>
    <property type="match status" value="1"/>
</dbReference>
<dbReference type="SMART" id="SM00387">
    <property type="entry name" value="HATPase_c"/>
    <property type="match status" value="1"/>
</dbReference>
<dbReference type="Gene3D" id="1.10.287.130">
    <property type="match status" value="1"/>
</dbReference>
<evidence type="ECO:0000313" key="10">
    <source>
        <dbReference type="Proteomes" id="UP000199181"/>
    </source>
</evidence>
<dbReference type="InterPro" id="IPR000014">
    <property type="entry name" value="PAS"/>
</dbReference>
<dbReference type="InterPro" id="IPR004358">
    <property type="entry name" value="Sig_transdc_His_kin-like_C"/>
</dbReference>
<keyword evidence="4" id="KW-0808">Transferase</keyword>
<dbReference type="InterPro" id="IPR003594">
    <property type="entry name" value="HATPase_dom"/>
</dbReference>
<dbReference type="CDD" id="cd00075">
    <property type="entry name" value="HATPase"/>
    <property type="match status" value="1"/>
</dbReference>
<dbReference type="InterPro" id="IPR029016">
    <property type="entry name" value="GAF-like_dom_sf"/>
</dbReference>
<dbReference type="PRINTS" id="PR00344">
    <property type="entry name" value="BCTRLSENSOR"/>
</dbReference>
<proteinExistence type="predicted"/>
<evidence type="ECO:0000259" key="6">
    <source>
        <dbReference type="PROSITE" id="PS50109"/>
    </source>
</evidence>
<dbReference type="EMBL" id="FOIJ01000004">
    <property type="protein sequence ID" value="SET79120.1"/>
    <property type="molecule type" value="Genomic_DNA"/>
</dbReference>
<dbReference type="Gene3D" id="3.30.450.40">
    <property type="match status" value="1"/>
</dbReference>
<dbReference type="Proteomes" id="UP000199181">
    <property type="component" value="Unassembled WGS sequence"/>
</dbReference>
<evidence type="ECO:0000313" key="9">
    <source>
        <dbReference type="EMBL" id="SET79120.1"/>
    </source>
</evidence>
<dbReference type="InterPro" id="IPR005467">
    <property type="entry name" value="His_kinase_dom"/>
</dbReference>
<dbReference type="SUPFAM" id="SSF55874">
    <property type="entry name" value="ATPase domain of HSP90 chaperone/DNA topoisomerase II/histidine kinase"/>
    <property type="match status" value="1"/>
</dbReference>
<feature type="domain" description="Histidine kinase" evidence="6">
    <location>
        <begin position="589"/>
        <end position="803"/>
    </location>
</feature>
<dbReference type="Pfam" id="PF08447">
    <property type="entry name" value="PAS_3"/>
    <property type="match status" value="2"/>
</dbReference>
<dbReference type="PROSITE" id="PS50112">
    <property type="entry name" value="PAS"/>
    <property type="match status" value="2"/>
</dbReference>
<dbReference type="CDD" id="cd00130">
    <property type="entry name" value="PAS"/>
    <property type="match status" value="1"/>
</dbReference>
<dbReference type="SMART" id="SM00091">
    <property type="entry name" value="PAS"/>
    <property type="match status" value="2"/>
</dbReference>
<dbReference type="NCBIfam" id="TIGR00229">
    <property type="entry name" value="sensory_box"/>
    <property type="match status" value="1"/>
</dbReference>
<accession>A0A1I0H8A8</accession>
<dbReference type="AlphaFoldDB" id="A0A1I0H8A8"/>
<feature type="domain" description="PAC" evidence="8">
    <location>
        <begin position="397"/>
        <end position="449"/>
    </location>
</feature>
<dbReference type="GO" id="GO:0000155">
    <property type="term" value="F:phosphorelay sensor kinase activity"/>
    <property type="evidence" value="ECO:0007669"/>
    <property type="project" value="InterPro"/>
</dbReference>
<dbReference type="RefSeq" id="WP_093519104.1">
    <property type="nucleotide sequence ID" value="NZ_FOIJ01000004.1"/>
</dbReference>
<dbReference type="SUPFAM" id="SSF55785">
    <property type="entry name" value="PYP-like sensor domain (PAS domain)"/>
    <property type="match status" value="2"/>
</dbReference>
<dbReference type="CDD" id="cd00082">
    <property type="entry name" value="HisKA"/>
    <property type="match status" value="1"/>
</dbReference>
<evidence type="ECO:0000259" key="7">
    <source>
        <dbReference type="PROSITE" id="PS50112"/>
    </source>
</evidence>
<dbReference type="PANTHER" id="PTHR43304">
    <property type="entry name" value="PHYTOCHROME-LIKE PROTEIN CPH1"/>
    <property type="match status" value="1"/>
</dbReference>
<keyword evidence="3" id="KW-0597">Phosphoprotein</keyword>
<dbReference type="InterPro" id="IPR001610">
    <property type="entry name" value="PAC"/>
</dbReference>
<evidence type="ECO:0000256" key="4">
    <source>
        <dbReference type="ARBA" id="ARBA00022679"/>
    </source>
</evidence>
<evidence type="ECO:0000256" key="2">
    <source>
        <dbReference type="ARBA" id="ARBA00012438"/>
    </source>
</evidence>
<dbReference type="Pfam" id="PF00512">
    <property type="entry name" value="HisKA"/>
    <property type="match status" value="1"/>
</dbReference>
<dbReference type="PROSITE" id="PS50109">
    <property type="entry name" value="HIS_KIN"/>
    <property type="match status" value="1"/>
</dbReference>
<evidence type="ECO:0000256" key="1">
    <source>
        <dbReference type="ARBA" id="ARBA00000085"/>
    </source>
</evidence>
<keyword evidence="10" id="KW-1185">Reference proteome</keyword>
<dbReference type="InterPro" id="IPR003018">
    <property type="entry name" value="GAF"/>
</dbReference>
<evidence type="ECO:0000256" key="3">
    <source>
        <dbReference type="ARBA" id="ARBA00022553"/>
    </source>
</evidence>
<comment type="catalytic activity">
    <reaction evidence="1">
        <text>ATP + protein L-histidine = ADP + protein N-phospho-L-histidine.</text>
        <dbReference type="EC" id="2.7.13.3"/>
    </reaction>
</comment>
<dbReference type="Gene3D" id="3.30.565.10">
    <property type="entry name" value="Histidine kinase-like ATPase, C-terminal domain"/>
    <property type="match status" value="1"/>
</dbReference>
<dbReference type="InterPro" id="IPR036890">
    <property type="entry name" value="HATPase_C_sf"/>
</dbReference>
<dbReference type="InterPro" id="IPR003661">
    <property type="entry name" value="HisK_dim/P_dom"/>
</dbReference>
<dbReference type="SMART" id="SM00388">
    <property type="entry name" value="HisKA"/>
    <property type="match status" value="1"/>
</dbReference>
<dbReference type="SUPFAM" id="SSF55781">
    <property type="entry name" value="GAF domain-like"/>
    <property type="match status" value="1"/>
</dbReference>
<dbReference type="InterPro" id="IPR013655">
    <property type="entry name" value="PAS_fold_3"/>
</dbReference>
<dbReference type="InterPro" id="IPR036097">
    <property type="entry name" value="HisK_dim/P_sf"/>
</dbReference>
<dbReference type="SUPFAM" id="SSF47384">
    <property type="entry name" value="Homodimeric domain of signal transducing histidine kinase"/>
    <property type="match status" value="1"/>
</dbReference>
<gene>
    <name evidence="9" type="ORF">SAMN05443639_104339</name>
</gene>
<dbReference type="Pfam" id="PF01590">
    <property type="entry name" value="GAF"/>
    <property type="match status" value="1"/>
</dbReference>
<dbReference type="SMART" id="SM00086">
    <property type="entry name" value="PAC"/>
    <property type="match status" value="2"/>
</dbReference>
<organism evidence="9 10">
    <name type="scientific">Stigmatella erecta</name>
    <dbReference type="NCBI Taxonomy" id="83460"/>
    <lineage>
        <taxon>Bacteria</taxon>
        <taxon>Pseudomonadati</taxon>
        <taxon>Myxococcota</taxon>
        <taxon>Myxococcia</taxon>
        <taxon>Myxococcales</taxon>
        <taxon>Cystobacterineae</taxon>
        <taxon>Archangiaceae</taxon>
        <taxon>Stigmatella</taxon>
    </lineage>
</organism>
<dbReference type="InterPro" id="IPR035965">
    <property type="entry name" value="PAS-like_dom_sf"/>
</dbReference>
<dbReference type="InterPro" id="IPR052162">
    <property type="entry name" value="Sensor_kinase/Photoreceptor"/>
</dbReference>
<sequence length="803" mass="90139">MPQVADFIENNRGLILQRYLEEASKLEPARGLTPDLVIDTLPEYLGTLSAISRQGHRGDPAVTKKRLEETHIGLRLRSGYNQEETTSEYVLVGRLITSLWEHLPQHEQPSHPDKALLAAELQDAMSQVIVTFTGYTLEDRQREKRFLRQLETIASGLFDTLETPVFLHERLEALVETVQQALNADGAALLLMTPDGTRLVPTTYTGRWSGQANAEPVDAPDSFVSQLCQSDEPLTLPDATDPHAQVAEGIRRSGLRSLLGLRLWPHGRLLGVLYIGVEETRIFQPQTKRYLETLVEYLSGIIDKALLLQRLRESNERLRASETLYRMAAEAISDVIWDWDLRTNTVSWSPGLQKLFGYSPKQLGETASSWYGNIHPEEREQVLHSIHEVIDGEGTHWRGEYRFRHQNGSYIHVIDQGRVERGTDGKGVRMVGAMQDITAKKLAGAALQESEDRLRVAAGAAELGTWDLRPVTGLLRMDDRAKHLFGVPPETEMTYERVLARIHPEDRERVHILVQRALAGENQGEYRAEYRPVAPGPRGERWIRSAGRAFFEGTRAVRFIGIFQDISERKRQEALARMQTEFEEQLIGIVSHDLRNPLNAITLSVAALMRNDDLNERQAKGVSRIQASAERATRMIRDLLDFTRARLGEGIPVRRAPCDFHLLTQQAVEEVRLAHPDRDVHLTASGPGQGAWDADRLAQVITNLVNNALAYSPPDSAVRIETHGEEHAVLLRVHNAGEPIPPGLMPRLFEPLRRGADQVTSASRSIGLGLYIVNHIVKAHGGRVEVRSSADEGTAFTVWLPRH</sequence>
<evidence type="ECO:0000256" key="5">
    <source>
        <dbReference type="ARBA" id="ARBA00022777"/>
    </source>
</evidence>
<dbReference type="SMART" id="SM00065">
    <property type="entry name" value="GAF"/>
    <property type="match status" value="1"/>
</dbReference>
<dbReference type="Gene3D" id="3.30.450.20">
    <property type="entry name" value="PAS domain"/>
    <property type="match status" value="2"/>
</dbReference>
<keyword evidence="5" id="KW-0418">Kinase</keyword>
<evidence type="ECO:0000259" key="8">
    <source>
        <dbReference type="PROSITE" id="PS50113"/>
    </source>
</evidence>
<protein>
    <recommendedName>
        <fullName evidence="2">histidine kinase</fullName>
        <ecNumber evidence="2">2.7.13.3</ecNumber>
    </recommendedName>
</protein>
<dbReference type="EC" id="2.7.13.3" evidence="2"/>
<feature type="domain" description="PAS" evidence="7">
    <location>
        <begin position="474"/>
        <end position="521"/>
    </location>
</feature>
<dbReference type="Pfam" id="PF02518">
    <property type="entry name" value="HATPase_c"/>
    <property type="match status" value="1"/>
</dbReference>